<evidence type="ECO:0000259" key="2">
    <source>
        <dbReference type="Pfam" id="PF02752"/>
    </source>
</evidence>
<gene>
    <name evidence="3" type="ORF">BGW38_002165</name>
</gene>
<evidence type="ECO:0000313" key="3">
    <source>
        <dbReference type="EMBL" id="KAF9580981.1"/>
    </source>
</evidence>
<dbReference type="Pfam" id="PF02752">
    <property type="entry name" value="Arrestin_C"/>
    <property type="match status" value="1"/>
</dbReference>
<feature type="region of interest" description="Disordered" evidence="1">
    <location>
        <begin position="253"/>
        <end position="338"/>
    </location>
</feature>
<feature type="compositionally biased region" description="Polar residues" evidence="1">
    <location>
        <begin position="253"/>
        <end position="263"/>
    </location>
</feature>
<reference evidence="3" key="1">
    <citation type="journal article" date="2020" name="Fungal Divers.">
        <title>Resolving the Mortierellaceae phylogeny through synthesis of multi-gene phylogenetics and phylogenomics.</title>
        <authorList>
            <person name="Vandepol N."/>
            <person name="Liber J."/>
            <person name="Desiro A."/>
            <person name="Na H."/>
            <person name="Kennedy M."/>
            <person name="Barry K."/>
            <person name="Grigoriev I.V."/>
            <person name="Miller A.N."/>
            <person name="O'Donnell K."/>
            <person name="Stajich J.E."/>
            <person name="Bonito G."/>
        </authorList>
    </citation>
    <scope>NUCLEOTIDE SEQUENCE</scope>
    <source>
        <strain evidence="3">KOD1015</strain>
    </source>
</reference>
<feature type="compositionally biased region" description="Basic and acidic residues" evidence="1">
    <location>
        <begin position="282"/>
        <end position="292"/>
    </location>
</feature>
<feature type="compositionally biased region" description="Low complexity" evidence="1">
    <location>
        <begin position="297"/>
        <end position="308"/>
    </location>
</feature>
<accession>A0A9P6FTM0</accession>
<feature type="compositionally biased region" description="Polar residues" evidence="1">
    <location>
        <begin position="466"/>
        <end position="475"/>
    </location>
</feature>
<feature type="compositionally biased region" description="Low complexity" evidence="1">
    <location>
        <begin position="179"/>
        <end position="191"/>
    </location>
</feature>
<evidence type="ECO:0000256" key="1">
    <source>
        <dbReference type="SAM" id="MobiDB-lite"/>
    </source>
</evidence>
<comment type="caution">
    <text evidence="3">The sequence shown here is derived from an EMBL/GenBank/DDBJ whole genome shotgun (WGS) entry which is preliminary data.</text>
</comment>
<dbReference type="Proteomes" id="UP000780801">
    <property type="component" value="Unassembled WGS sequence"/>
</dbReference>
<dbReference type="InterPro" id="IPR011022">
    <property type="entry name" value="Arrestin_C-like"/>
</dbReference>
<feature type="region of interest" description="Disordered" evidence="1">
    <location>
        <begin position="390"/>
        <end position="579"/>
    </location>
</feature>
<feature type="compositionally biased region" description="Polar residues" evidence="1">
    <location>
        <begin position="568"/>
        <end position="579"/>
    </location>
</feature>
<feature type="region of interest" description="Disordered" evidence="1">
    <location>
        <begin position="172"/>
        <end position="191"/>
    </location>
</feature>
<keyword evidence="4" id="KW-1185">Reference proteome</keyword>
<organism evidence="3 4">
    <name type="scientific">Lunasporangiospora selenospora</name>
    <dbReference type="NCBI Taxonomy" id="979761"/>
    <lineage>
        <taxon>Eukaryota</taxon>
        <taxon>Fungi</taxon>
        <taxon>Fungi incertae sedis</taxon>
        <taxon>Mucoromycota</taxon>
        <taxon>Mortierellomycotina</taxon>
        <taxon>Mortierellomycetes</taxon>
        <taxon>Mortierellales</taxon>
        <taxon>Mortierellaceae</taxon>
        <taxon>Lunasporangiospora</taxon>
    </lineage>
</organism>
<feature type="domain" description="Arrestin C-terminal-like" evidence="2">
    <location>
        <begin position="3"/>
        <end position="115"/>
    </location>
</feature>
<proteinExistence type="predicted"/>
<feature type="compositionally biased region" description="Low complexity" evidence="1">
    <location>
        <begin position="390"/>
        <end position="408"/>
    </location>
</feature>
<sequence>MATTLVNNTQHKVVGVDVVLQRTVRGTMSTSYANLSNQVTTEIISKSSDCKVRGGETGQVDILATVPPMGKTSLVPTFESNFLKIYYELICVIRVKRSVFAGGDTTYQFTIPVPIATHNIDNPTISGRTPRWTKSRMQPYFFDHTWDNPAGDFPPQLVEEAPQVTNAVVIDSPSVRSGTPNSASAMSMTSSPSMNASAMQEFLASGSVGLHRERTMKKSLSRSKSLKDIQSARLNGSSWRAEKEHLLNQSREMGNNAGLSRSVTDAAPGGGSSSRRSPPLDAKSKASNEEKLGSGVGTTVVDGDGNVGYTPPPPSGATPRTQKSVNREMTPDQQAELARKASRRILPNQGLYTNEGVLPPELAHTGNQYPVPIPTPANNASAAPTVVNDYGNNSMNGNGNVGANSMSNRANNLSYSPPTPTTPISMAKIPPRRNASLSEKSHYQQQGGSGSGPYTQEPEPFEIPTRSGSQVNLNGNGFYDSSNGSRGRNGNGSSNGTGQTRSNQGSYQEGNRYGQESRSQPQPRTLSPQPVGGNKPVYPSSDRTPERVPYQHSLPAHQQPPGVVPGYNGNSSSDNNIARVNSGNYSALRIPPWERVEKVRHQNWFKPGPHQAGALQTFDVAGLVPSTLQAVPIVKKSTPRPMSPVQIEAAMN</sequence>
<name>A0A9P6FTM0_9FUNG</name>
<evidence type="ECO:0000313" key="4">
    <source>
        <dbReference type="Proteomes" id="UP000780801"/>
    </source>
</evidence>
<protein>
    <recommendedName>
        <fullName evidence="2">Arrestin C-terminal-like domain-containing protein</fullName>
    </recommendedName>
</protein>
<dbReference type="AlphaFoldDB" id="A0A9P6FTM0"/>
<feature type="compositionally biased region" description="Polar residues" evidence="1">
    <location>
        <begin position="504"/>
        <end position="528"/>
    </location>
</feature>
<dbReference type="OrthoDB" id="9984275at2759"/>
<dbReference type="EMBL" id="JAABOA010001736">
    <property type="protein sequence ID" value="KAF9580981.1"/>
    <property type="molecule type" value="Genomic_DNA"/>
</dbReference>